<dbReference type="EMBL" id="CP042906">
    <property type="protein sequence ID" value="QEX16301.1"/>
    <property type="molecule type" value="Genomic_DNA"/>
</dbReference>
<feature type="region of interest" description="Disordered" evidence="5">
    <location>
        <begin position="527"/>
        <end position="548"/>
    </location>
</feature>
<dbReference type="GO" id="GO:0016740">
    <property type="term" value="F:transferase activity"/>
    <property type="evidence" value="ECO:0007669"/>
    <property type="project" value="UniProtKB-KW"/>
</dbReference>
<name>A0A5J6MGN6_9PROT</name>
<evidence type="ECO:0000259" key="6">
    <source>
        <dbReference type="PROSITE" id="PS50893"/>
    </source>
</evidence>
<accession>A0A5J6MGN6</accession>
<dbReference type="FunFam" id="3.40.50.300:FF:001092">
    <property type="entry name" value="ATP-binding cassette sub-family F member 2"/>
    <property type="match status" value="1"/>
</dbReference>
<dbReference type="InterPro" id="IPR017871">
    <property type="entry name" value="ABC_transporter-like_CS"/>
</dbReference>
<dbReference type="KEGG" id="htq:FRZ44_15940"/>
<dbReference type="PROSITE" id="PS50893">
    <property type="entry name" value="ABC_TRANSPORTER_2"/>
    <property type="match status" value="2"/>
</dbReference>
<dbReference type="Proteomes" id="UP000326202">
    <property type="component" value="Chromosome"/>
</dbReference>
<dbReference type="InterPro" id="IPR003593">
    <property type="entry name" value="AAA+_ATPase"/>
</dbReference>
<dbReference type="OrthoDB" id="9762369at2"/>
<dbReference type="Gene3D" id="3.40.50.300">
    <property type="entry name" value="P-loop containing nucleotide triphosphate hydrolases"/>
    <property type="match status" value="2"/>
</dbReference>
<dbReference type="InterPro" id="IPR003439">
    <property type="entry name" value="ABC_transporter-like_ATP-bd"/>
</dbReference>
<evidence type="ECO:0000256" key="1">
    <source>
        <dbReference type="ARBA" id="ARBA00022737"/>
    </source>
</evidence>
<gene>
    <name evidence="7" type="ORF">FRZ44_15940</name>
</gene>
<dbReference type="Pfam" id="PF12848">
    <property type="entry name" value="ABC_tran_Xtn"/>
    <property type="match status" value="1"/>
</dbReference>
<dbReference type="InterPro" id="IPR037118">
    <property type="entry name" value="Val-tRNA_synth_C_sf"/>
</dbReference>
<dbReference type="PANTHER" id="PTHR19211:SF14">
    <property type="entry name" value="ATP-BINDING CASSETTE SUB-FAMILY F MEMBER 1"/>
    <property type="match status" value="1"/>
</dbReference>
<dbReference type="InterPro" id="IPR032781">
    <property type="entry name" value="ABC_tran_Xtn"/>
</dbReference>
<dbReference type="Pfam" id="PF00005">
    <property type="entry name" value="ABC_tran"/>
    <property type="match status" value="2"/>
</dbReference>
<feature type="coiled-coil region" evidence="4">
    <location>
        <begin position="561"/>
        <end position="615"/>
    </location>
</feature>
<proteinExistence type="predicted"/>
<keyword evidence="8" id="KW-1185">Reference proteome</keyword>
<protein>
    <submittedName>
        <fullName evidence="7">Glycosyl transferase family 1</fullName>
    </submittedName>
</protein>
<evidence type="ECO:0000256" key="2">
    <source>
        <dbReference type="ARBA" id="ARBA00022741"/>
    </source>
</evidence>
<dbReference type="PANTHER" id="PTHR19211">
    <property type="entry name" value="ATP-BINDING TRANSPORT PROTEIN-RELATED"/>
    <property type="match status" value="1"/>
</dbReference>
<keyword evidence="2" id="KW-0547">Nucleotide-binding</keyword>
<dbReference type="GO" id="GO:0005524">
    <property type="term" value="F:ATP binding"/>
    <property type="evidence" value="ECO:0007669"/>
    <property type="project" value="UniProtKB-KW"/>
</dbReference>
<dbReference type="GO" id="GO:0016887">
    <property type="term" value="F:ATP hydrolysis activity"/>
    <property type="evidence" value="ECO:0007669"/>
    <property type="project" value="InterPro"/>
</dbReference>
<dbReference type="SMART" id="SM00382">
    <property type="entry name" value="AAA"/>
    <property type="match status" value="2"/>
</dbReference>
<evidence type="ECO:0000256" key="4">
    <source>
        <dbReference type="SAM" id="Coils"/>
    </source>
</evidence>
<dbReference type="InterPro" id="IPR050611">
    <property type="entry name" value="ABCF"/>
</dbReference>
<organism evidence="7 8">
    <name type="scientific">Hypericibacter terrae</name>
    <dbReference type="NCBI Taxonomy" id="2602015"/>
    <lineage>
        <taxon>Bacteria</taxon>
        <taxon>Pseudomonadati</taxon>
        <taxon>Pseudomonadota</taxon>
        <taxon>Alphaproteobacteria</taxon>
        <taxon>Rhodospirillales</taxon>
        <taxon>Dongiaceae</taxon>
        <taxon>Hypericibacter</taxon>
    </lineage>
</organism>
<dbReference type="Gene3D" id="1.10.287.380">
    <property type="entry name" value="Valyl-tRNA synthetase, C-terminal domain"/>
    <property type="match status" value="1"/>
</dbReference>
<evidence type="ECO:0000313" key="8">
    <source>
        <dbReference type="Proteomes" id="UP000326202"/>
    </source>
</evidence>
<evidence type="ECO:0000256" key="5">
    <source>
        <dbReference type="SAM" id="MobiDB-lite"/>
    </source>
</evidence>
<dbReference type="RefSeq" id="WP_151176674.1">
    <property type="nucleotide sequence ID" value="NZ_CP042906.1"/>
</dbReference>
<evidence type="ECO:0000256" key="3">
    <source>
        <dbReference type="ARBA" id="ARBA00022840"/>
    </source>
</evidence>
<dbReference type="FunFam" id="3.40.50.300:FF:000011">
    <property type="entry name" value="Putative ABC transporter ATP-binding component"/>
    <property type="match status" value="1"/>
</dbReference>
<keyword evidence="7" id="KW-0808">Transferase</keyword>
<evidence type="ECO:0000313" key="7">
    <source>
        <dbReference type="EMBL" id="QEX16301.1"/>
    </source>
</evidence>
<feature type="domain" description="ABC transporter" evidence="6">
    <location>
        <begin position="2"/>
        <end position="243"/>
    </location>
</feature>
<dbReference type="AlphaFoldDB" id="A0A5J6MGN6"/>
<feature type="domain" description="ABC transporter" evidence="6">
    <location>
        <begin position="310"/>
        <end position="525"/>
    </location>
</feature>
<sequence>MLQIRDLTYRIAGRPLLEGASLSLPPGHRAGLIGPNGCGKSTLLKLITGDLHSDGGDISMPANWRIGRLAQEAPDGPESLLETVLAADQERASLLAEAEHASDPHRIAEIHERLAMIDAHSAPARAASILAGLGFDNDAQARPCTDFSGGWRMRVALAALLFSEPDLLLLDEPTNHLDLEASLWLEQYLADYPRTILIVSHDRDLLNKAVDHIIHLENRKLVLYSGGYDRFERTRAERLDHQAAMRNKQLAQRKHMQEFVDRFRYKASKARQAQSRLKALERMEPIAAVTEARTEMFEFPAPEALPSPLISLDGVEAGYEPGRPVLRRLDLRIDQDDRIALLGANGNGKSTMAKLIAGRLKQMSGEVRRSAKLKIGYFAQHQTEELAVEATPLQLMERLAPQLNEPKRRAHLARFGLGQQRVNTAVGSLSGGEKARLLFSLVTREAPHILILDEPTNHLDVDARQALVQALNDYEGAVLLISHDPHLIELVADRLWLVADGRCKPFDGSLDDYRQYLLSERRSRKGGAIEAAGRNDSQARAQRRREGATARVAKGPLRKAAEIAEKKVAELARHKSKLEQVLANPKLYQQDQARARDLQRELGELGKTIAAAEEAWLSATAALEAAENADS</sequence>
<dbReference type="SUPFAM" id="SSF52540">
    <property type="entry name" value="P-loop containing nucleoside triphosphate hydrolases"/>
    <property type="match status" value="2"/>
</dbReference>
<keyword evidence="1" id="KW-0677">Repeat</keyword>
<reference evidence="7 8" key="1">
    <citation type="submission" date="2019-08" db="EMBL/GenBank/DDBJ databases">
        <title>Hyperibacter terrae gen. nov., sp. nov. and Hyperibacter viscosus sp. nov., two new members in the family Rhodospirillaceae isolated from the rhizosphere of Hypericum perforatum.</title>
        <authorList>
            <person name="Noviana Z."/>
        </authorList>
    </citation>
    <scope>NUCLEOTIDE SEQUENCE [LARGE SCALE GENOMIC DNA]</scope>
    <source>
        <strain evidence="7 8">R5913</strain>
    </source>
</reference>
<dbReference type="CDD" id="cd03221">
    <property type="entry name" value="ABCF_EF-3"/>
    <property type="match status" value="2"/>
</dbReference>
<dbReference type="PROSITE" id="PS00211">
    <property type="entry name" value="ABC_TRANSPORTER_1"/>
    <property type="match status" value="2"/>
</dbReference>
<dbReference type="InterPro" id="IPR027417">
    <property type="entry name" value="P-loop_NTPase"/>
</dbReference>
<keyword evidence="3" id="KW-0067">ATP-binding</keyword>
<keyword evidence="4" id="KW-0175">Coiled coil</keyword>